<dbReference type="STRING" id="395493.BegalDRAFT_1267"/>
<evidence type="ECO:0000313" key="2">
    <source>
        <dbReference type="Proteomes" id="UP000005744"/>
    </source>
</evidence>
<name>I3CEX1_9GAMM</name>
<gene>
    <name evidence="1" type="ORF">BegalDRAFT_1267</name>
</gene>
<dbReference type="RefSeq" id="WP_002684858.1">
    <property type="nucleotide sequence ID" value="NZ_JH600070.1"/>
</dbReference>
<accession>I3CEX1</accession>
<dbReference type="Proteomes" id="UP000005744">
    <property type="component" value="Unassembled WGS sequence"/>
</dbReference>
<evidence type="ECO:0000313" key="1">
    <source>
        <dbReference type="EMBL" id="EIJ42164.1"/>
    </source>
</evidence>
<sequence>MSYLLKHFDKSLLRFEMTIDPIQGLSVTIQDDYPEHKQFLPLDLEASTTGILQWLKRRVIPKNRAFVQQFLSKQGLSIQDTKGIIDICKGLSLNDCYSVVDDDFKKTFNEYNLYEHNFSQILALIAYTGYGESVRKGFVSSPELTTDGMLAKCWRRTKGKIVLYKAGSTGAANTGNEPYSEYYAAQIAQTMGLDAVTYSLSCWKEKLCSTCQLFTDKAQGYISTGRLITTGGWAAVFAYYEQLGANYYDSLLDMLIFDAIICNEDRHFGNFGLLIDNQTNQVIKPAPIFDNGLSLFNYAMDDDLDNIETYAKTRLMATGQNFITFAQAIITKQQKKKLRTLINFKFKKHSRYNLSSKRLRILENFIQQRVKMLLTL</sequence>
<proteinExistence type="predicted"/>
<keyword evidence="2" id="KW-1185">Reference proteome</keyword>
<organism evidence="1 2">
    <name type="scientific">Beggiatoa alba B18LD</name>
    <dbReference type="NCBI Taxonomy" id="395493"/>
    <lineage>
        <taxon>Bacteria</taxon>
        <taxon>Pseudomonadati</taxon>
        <taxon>Pseudomonadota</taxon>
        <taxon>Gammaproteobacteria</taxon>
        <taxon>Thiotrichales</taxon>
        <taxon>Thiotrichaceae</taxon>
        <taxon>Beggiatoa</taxon>
    </lineage>
</organism>
<dbReference type="AlphaFoldDB" id="I3CEX1"/>
<dbReference type="eggNOG" id="COG3550">
    <property type="taxonomic scope" value="Bacteria"/>
</dbReference>
<dbReference type="Gene3D" id="1.10.1070.20">
    <property type="match status" value="1"/>
</dbReference>
<dbReference type="OrthoDB" id="9812605at2"/>
<protein>
    <submittedName>
        <fullName evidence="1">HipA-like protein</fullName>
    </submittedName>
</protein>
<dbReference type="HOGENOM" id="CLU_042516_0_0_6"/>
<reference evidence="1 2" key="1">
    <citation type="submission" date="2011-11" db="EMBL/GenBank/DDBJ databases">
        <title>Improved High-Quality Draft sequence of Beggiatoa alba B18lD.</title>
        <authorList>
            <consortium name="US DOE Joint Genome Institute"/>
            <person name="Lucas S."/>
            <person name="Han J."/>
            <person name="Lapidus A."/>
            <person name="Cheng J.-F."/>
            <person name="Goodwin L."/>
            <person name="Pitluck S."/>
            <person name="Peters L."/>
            <person name="Mikhailova N."/>
            <person name="Held B."/>
            <person name="Detter J.C."/>
            <person name="Han C."/>
            <person name="Tapia R."/>
            <person name="Land M."/>
            <person name="Hauser L."/>
            <person name="Kyrpides N."/>
            <person name="Ivanova N."/>
            <person name="Pagani I."/>
            <person name="Samuel K."/>
            <person name="Teske A."/>
            <person name="Mueller J."/>
            <person name="Woyke T."/>
        </authorList>
    </citation>
    <scope>NUCLEOTIDE SEQUENCE [LARGE SCALE GENOMIC DNA]</scope>
    <source>
        <strain evidence="1 2">B18LD</strain>
    </source>
</reference>
<dbReference type="EMBL" id="JH600070">
    <property type="protein sequence ID" value="EIJ42164.1"/>
    <property type="molecule type" value="Genomic_DNA"/>
</dbReference>